<dbReference type="CDD" id="cd00063">
    <property type="entry name" value="FN3"/>
    <property type="match status" value="1"/>
</dbReference>
<comment type="caution">
    <text evidence="9">The sequence shown here is derived from an EMBL/GenBank/DDBJ whole genome shotgun (WGS) entry which is preliminary data.</text>
</comment>
<dbReference type="InterPro" id="IPR008965">
    <property type="entry name" value="CBM2/CBM3_carb-bd_dom_sf"/>
</dbReference>
<dbReference type="Proteomes" id="UP001501251">
    <property type="component" value="Unassembled WGS sequence"/>
</dbReference>
<dbReference type="CDD" id="cd06543">
    <property type="entry name" value="GH18_PF-ChiA-like"/>
    <property type="match status" value="1"/>
</dbReference>
<dbReference type="InterPro" id="IPR001223">
    <property type="entry name" value="Glyco_hydro18_cat"/>
</dbReference>
<reference evidence="10" key="1">
    <citation type="journal article" date="2019" name="Int. J. Syst. Evol. Microbiol.">
        <title>The Global Catalogue of Microorganisms (GCM) 10K type strain sequencing project: providing services to taxonomists for standard genome sequencing and annotation.</title>
        <authorList>
            <consortium name="The Broad Institute Genomics Platform"/>
            <consortium name="The Broad Institute Genome Sequencing Center for Infectious Disease"/>
            <person name="Wu L."/>
            <person name="Ma J."/>
        </authorList>
    </citation>
    <scope>NUCLEOTIDE SEQUENCE [LARGE SCALE GENOMIC DNA]</scope>
    <source>
        <strain evidence="10">JCM 17388</strain>
    </source>
</reference>
<evidence type="ECO:0000313" key="9">
    <source>
        <dbReference type="EMBL" id="GAA4194873.1"/>
    </source>
</evidence>
<organism evidence="9 10">
    <name type="scientific">Streptosporangium oxazolinicum</name>
    <dbReference type="NCBI Taxonomy" id="909287"/>
    <lineage>
        <taxon>Bacteria</taxon>
        <taxon>Bacillati</taxon>
        <taxon>Actinomycetota</taxon>
        <taxon>Actinomycetes</taxon>
        <taxon>Streptosporangiales</taxon>
        <taxon>Streptosporangiaceae</taxon>
        <taxon>Streptosporangium</taxon>
    </lineage>
</organism>
<keyword evidence="10" id="KW-1185">Reference proteome</keyword>
<dbReference type="Gene3D" id="2.60.40.290">
    <property type="match status" value="1"/>
</dbReference>
<dbReference type="Pfam" id="PF00041">
    <property type="entry name" value="fn3"/>
    <property type="match status" value="1"/>
</dbReference>
<dbReference type="InterPro" id="IPR036116">
    <property type="entry name" value="FN3_sf"/>
</dbReference>
<sequence>MRFRRTLTAVLAALGMSVGLSTVATPAFAAPPTAVFTKVSNWGSGFEGKYTITNGGTTTINGWSVAFDLPSGANIGSFWDASMSRSGQRFTFTNVGWNGTLAPGATASFGFNGSPGSATPSNCTLNGAACGGGSTPGTPGAPGTPSVTGTNNSSISLSWGASGGTVTGYRVYEGATQRAQVTGTSATIGSLGTCTSHTYTVKAYNAQGESAASGAVSATTTGCTNPQPGGKMPGAPYLYMGWGSPPNPAAVMNATGVKSFTMAFILSSGGCNPAWDGNRPLTGGADQTAINQIKAAGGSVQISFGGWSGNKLGPNCSTPAAFAGAVQQVINAVGPAVVDFDIENTDEFENYTVQDRILNGLKIVKQNNPNVKIAVTFGTSTTGPTAPGIRLINQAKALAVPIDNYTIMPFDFGSSNIYNDTVNASEGLKNALKAANGWTDAQAYARMGISGMNGLSDQQELTTVAAWTQIRDWAKARGLTRFAYWAVNRDRPCPGGGVTSTCSGIAQSDWDFTRVTAGF</sequence>
<evidence type="ECO:0000256" key="5">
    <source>
        <dbReference type="SAM" id="SignalP"/>
    </source>
</evidence>
<accession>A0ABP8B0T5</accession>
<feature type="domain" description="GH18" evidence="8">
    <location>
        <begin position="233"/>
        <end position="519"/>
    </location>
</feature>
<dbReference type="InterPro" id="IPR003961">
    <property type="entry name" value="FN3_dom"/>
</dbReference>
<feature type="chain" id="PRO_5046377467" evidence="5">
    <location>
        <begin position="30"/>
        <end position="519"/>
    </location>
</feature>
<keyword evidence="4" id="KW-0624">Polysaccharide degradation</keyword>
<dbReference type="SUPFAM" id="SSF51445">
    <property type="entry name" value="(Trans)glycosidases"/>
    <property type="match status" value="1"/>
</dbReference>
<gene>
    <name evidence="9" type="ORF">GCM10022252_39890</name>
</gene>
<protein>
    <submittedName>
        <fullName evidence="9">Cellulose binding domain-containing protein</fullName>
    </submittedName>
</protein>
<name>A0ABP8B0T5_9ACTN</name>
<dbReference type="SUPFAM" id="SSF49265">
    <property type="entry name" value="Fibronectin type III"/>
    <property type="match status" value="1"/>
</dbReference>
<dbReference type="Gene3D" id="2.60.40.10">
    <property type="entry name" value="Immunoglobulins"/>
    <property type="match status" value="1"/>
</dbReference>
<evidence type="ECO:0000256" key="2">
    <source>
        <dbReference type="ARBA" id="ARBA00023277"/>
    </source>
</evidence>
<dbReference type="InterPro" id="IPR017853">
    <property type="entry name" value="GH"/>
</dbReference>
<dbReference type="PROSITE" id="PS00561">
    <property type="entry name" value="CBM2_A"/>
    <property type="match status" value="1"/>
</dbReference>
<dbReference type="InterPro" id="IPR052750">
    <property type="entry name" value="GH18_Chitinase"/>
</dbReference>
<keyword evidence="5" id="KW-0732">Signal</keyword>
<dbReference type="SUPFAM" id="SSF49384">
    <property type="entry name" value="Carbohydrate-binding domain"/>
    <property type="match status" value="1"/>
</dbReference>
<keyword evidence="3" id="KW-0326">Glycosidase</keyword>
<feature type="signal peptide" evidence="5">
    <location>
        <begin position="1"/>
        <end position="29"/>
    </location>
</feature>
<keyword evidence="1" id="KW-0378">Hydrolase</keyword>
<evidence type="ECO:0000259" key="6">
    <source>
        <dbReference type="PROSITE" id="PS50853"/>
    </source>
</evidence>
<dbReference type="InterPro" id="IPR012291">
    <property type="entry name" value="CBM2_carb-bd_dom_sf"/>
</dbReference>
<dbReference type="Pfam" id="PF00553">
    <property type="entry name" value="CBM_2"/>
    <property type="match status" value="1"/>
</dbReference>
<dbReference type="SMART" id="SM00060">
    <property type="entry name" value="FN3"/>
    <property type="match status" value="1"/>
</dbReference>
<dbReference type="Gene3D" id="3.20.20.80">
    <property type="entry name" value="Glycosidases"/>
    <property type="match status" value="1"/>
</dbReference>
<keyword evidence="2" id="KW-0119">Carbohydrate metabolism</keyword>
<evidence type="ECO:0000256" key="1">
    <source>
        <dbReference type="ARBA" id="ARBA00022801"/>
    </source>
</evidence>
<dbReference type="PROSITE" id="PS51910">
    <property type="entry name" value="GH18_2"/>
    <property type="match status" value="1"/>
</dbReference>
<dbReference type="PROSITE" id="PS50853">
    <property type="entry name" value="FN3"/>
    <property type="match status" value="1"/>
</dbReference>
<dbReference type="InterPro" id="IPR013783">
    <property type="entry name" value="Ig-like_fold"/>
</dbReference>
<evidence type="ECO:0000259" key="8">
    <source>
        <dbReference type="PROSITE" id="PS51910"/>
    </source>
</evidence>
<dbReference type="InterPro" id="IPR001919">
    <property type="entry name" value="CBD2"/>
</dbReference>
<feature type="domain" description="CBM2" evidence="7">
    <location>
        <begin position="25"/>
        <end position="133"/>
    </location>
</feature>
<dbReference type="PROSITE" id="PS51173">
    <property type="entry name" value="CBM2"/>
    <property type="match status" value="1"/>
</dbReference>
<dbReference type="PANTHER" id="PTHR42976">
    <property type="entry name" value="BIFUNCTIONAL CHITINASE/LYSOZYME-RELATED"/>
    <property type="match status" value="1"/>
</dbReference>
<feature type="domain" description="Fibronectin type-III" evidence="6">
    <location>
        <begin position="141"/>
        <end position="223"/>
    </location>
</feature>
<evidence type="ECO:0000256" key="4">
    <source>
        <dbReference type="ARBA" id="ARBA00023326"/>
    </source>
</evidence>
<dbReference type="EMBL" id="BAABAQ010000006">
    <property type="protein sequence ID" value="GAA4194873.1"/>
    <property type="molecule type" value="Genomic_DNA"/>
</dbReference>
<dbReference type="RefSeq" id="WP_344919432.1">
    <property type="nucleotide sequence ID" value="NZ_BAABAQ010000006.1"/>
</dbReference>
<evidence type="ECO:0000313" key="10">
    <source>
        <dbReference type="Proteomes" id="UP001501251"/>
    </source>
</evidence>
<evidence type="ECO:0000259" key="7">
    <source>
        <dbReference type="PROSITE" id="PS51173"/>
    </source>
</evidence>
<dbReference type="SMART" id="SM00637">
    <property type="entry name" value="CBD_II"/>
    <property type="match status" value="1"/>
</dbReference>
<proteinExistence type="predicted"/>
<dbReference type="PANTHER" id="PTHR42976:SF1">
    <property type="entry name" value="GH18 DOMAIN-CONTAINING PROTEIN-RELATED"/>
    <property type="match status" value="1"/>
</dbReference>
<dbReference type="InterPro" id="IPR018366">
    <property type="entry name" value="CBM2_CS"/>
</dbReference>
<evidence type="ECO:0000256" key="3">
    <source>
        <dbReference type="ARBA" id="ARBA00023295"/>
    </source>
</evidence>